<evidence type="ECO:0000256" key="6">
    <source>
        <dbReference type="ARBA" id="ARBA00022989"/>
    </source>
</evidence>
<dbReference type="InterPro" id="IPR001611">
    <property type="entry name" value="Leu-rich_rpt"/>
</dbReference>
<dbReference type="Gene3D" id="3.80.10.10">
    <property type="entry name" value="Ribonuclease Inhibitor"/>
    <property type="match status" value="1"/>
</dbReference>
<dbReference type="Pfam" id="PF13855">
    <property type="entry name" value="LRR_8"/>
    <property type="match status" value="1"/>
</dbReference>
<accession>A0A0R0FFF1</accession>
<reference evidence="11" key="2">
    <citation type="submission" date="2018-02" db="UniProtKB">
        <authorList>
            <consortium name="EnsemblPlants"/>
        </authorList>
    </citation>
    <scope>IDENTIFICATION</scope>
    <source>
        <strain evidence="11">Williams 82</strain>
    </source>
</reference>
<dbReference type="EnsemblPlants" id="KRH04826">
    <property type="protein sequence ID" value="KRH04826"/>
    <property type="gene ID" value="GLYMA_17G189900"/>
</dbReference>
<dbReference type="InterPro" id="IPR032675">
    <property type="entry name" value="LRR_dom_sf"/>
</dbReference>
<reference evidence="10" key="3">
    <citation type="submission" date="2018-07" db="EMBL/GenBank/DDBJ databases">
        <title>WGS assembly of Glycine max.</title>
        <authorList>
            <person name="Schmutz J."/>
            <person name="Cannon S."/>
            <person name="Schlueter J."/>
            <person name="Ma J."/>
            <person name="Mitros T."/>
            <person name="Nelson W."/>
            <person name="Hyten D."/>
            <person name="Song Q."/>
            <person name="Thelen J."/>
            <person name="Cheng J."/>
            <person name="Xu D."/>
            <person name="Hellsten U."/>
            <person name="May G."/>
            <person name="Yu Y."/>
            <person name="Sakurai T."/>
            <person name="Umezawa T."/>
            <person name="Bhattacharyya M."/>
            <person name="Sandhu D."/>
            <person name="Valliyodan B."/>
            <person name="Lindquist E."/>
            <person name="Peto M."/>
            <person name="Grant D."/>
            <person name="Shu S."/>
            <person name="Goodstein D."/>
            <person name="Barry K."/>
            <person name="Futrell-Griggs M."/>
            <person name="Abernathy B."/>
            <person name="Du J."/>
            <person name="Tian Z."/>
            <person name="Zhu L."/>
            <person name="Gill N."/>
            <person name="Joshi T."/>
            <person name="Libault M."/>
            <person name="Sethuraman A."/>
            <person name="Zhang X."/>
            <person name="Shinozaki K."/>
            <person name="Nguyen H."/>
            <person name="Wing R."/>
            <person name="Cregan P."/>
            <person name="Specht J."/>
            <person name="Grimwood J."/>
            <person name="Rokhsar D."/>
            <person name="Stacey G."/>
            <person name="Shoemaker R."/>
            <person name="Jackson S."/>
        </authorList>
    </citation>
    <scope>NUCLEOTIDE SEQUENCE</scope>
    <source>
        <tissue evidence="10">Callus</tissue>
    </source>
</reference>
<reference evidence="10 11" key="1">
    <citation type="journal article" date="2010" name="Nature">
        <title>Genome sequence of the palaeopolyploid soybean.</title>
        <authorList>
            <person name="Schmutz J."/>
            <person name="Cannon S.B."/>
            <person name="Schlueter J."/>
            <person name="Ma J."/>
            <person name="Mitros T."/>
            <person name="Nelson W."/>
            <person name="Hyten D.L."/>
            <person name="Song Q."/>
            <person name="Thelen J.J."/>
            <person name="Cheng J."/>
            <person name="Xu D."/>
            <person name="Hellsten U."/>
            <person name="May G.D."/>
            <person name="Yu Y."/>
            <person name="Sakurai T."/>
            <person name="Umezawa T."/>
            <person name="Bhattacharyya M.K."/>
            <person name="Sandhu D."/>
            <person name="Valliyodan B."/>
            <person name="Lindquist E."/>
            <person name="Peto M."/>
            <person name="Grant D."/>
            <person name="Shu S."/>
            <person name="Goodstein D."/>
            <person name="Barry K."/>
            <person name="Futrell-Griggs M."/>
            <person name="Abernathy B."/>
            <person name="Du J."/>
            <person name="Tian Z."/>
            <person name="Zhu L."/>
            <person name="Gill N."/>
            <person name="Joshi T."/>
            <person name="Libault M."/>
            <person name="Sethuraman A."/>
            <person name="Zhang X.-C."/>
            <person name="Shinozaki K."/>
            <person name="Nguyen H.T."/>
            <person name="Wing R.A."/>
            <person name="Cregan P."/>
            <person name="Specht J."/>
            <person name="Grimwood J."/>
            <person name="Rokhsar D."/>
            <person name="Stacey G."/>
            <person name="Shoemaker R.C."/>
            <person name="Jackson S.A."/>
        </authorList>
    </citation>
    <scope>NUCLEOTIDE SEQUENCE</scope>
    <source>
        <strain evidence="11">cv. Williams 82</strain>
        <tissue evidence="10">Callus</tissue>
    </source>
</reference>
<dbReference type="PANTHER" id="PTHR48053:SF126">
    <property type="entry name" value="MDIS1-INTERACTING RECEPTOR LIKE KINASE 2-LIKE ISOFORM X1"/>
    <property type="match status" value="1"/>
</dbReference>
<dbReference type="AlphaFoldDB" id="A0A0R0FFF1"/>
<keyword evidence="4" id="KW-0732">Signal</keyword>
<evidence type="ECO:0000313" key="10">
    <source>
        <dbReference type="EMBL" id="KRH04826.1"/>
    </source>
</evidence>
<feature type="domain" description="Protein kinase" evidence="9">
    <location>
        <begin position="1"/>
        <end position="172"/>
    </location>
</feature>
<evidence type="ECO:0000256" key="3">
    <source>
        <dbReference type="ARBA" id="ARBA00022692"/>
    </source>
</evidence>
<keyword evidence="5" id="KW-0677">Repeat</keyword>
<evidence type="ECO:0000313" key="11">
    <source>
        <dbReference type="EnsemblPlants" id="KRH04826"/>
    </source>
</evidence>
<evidence type="ECO:0000256" key="4">
    <source>
        <dbReference type="ARBA" id="ARBA00022729"/>
    </source>
</evidence>
<keyword evidence="2" id="KW-0433">Leucine-rich repeat</keyword>
<keyword evidence="3" id="KW-0812">Transmembrane</keyword>
<dbReference type="GO" id="GO:0004672">
    <property type="term" value="F:protein kinase activity"/>
    <property type="evidence" value="ECO:0007669"/>
    <property type="project" value="InterPro"/>
</dbReference>
<name>A0A0R0FFF1_SOYBN</name>
<dbReference type="SUPFAM" id="SSF52058">
    <property type="entry name" value="L domain-like"/>
    <property type="match status" value="1"/>
</dbReference>
<dbReference type="PROSITE" id="PS50011">
    <property type="entry name" value="PROTEIN_KINASE_DOM"/>
    <property type="match status" value="1"/>
</dbReference>
<dbReference type="GO" id="GO:0005524">
    <property type="term" value="F:ATP binding"/>
    <property type="evidence" value="ECO:0007669"/>
    <property type="project" value="InterPro"/>
</dbReference>
<evidence type="ECO:0000256" key="2">
    <source>
        <dbReference type="ARBA" id="ARBA00022614"/>
    </source>
</evidence>
<dbReference type="SUPFAM" id="SSF56112">
    <property type="entry name" value="Protein kinase-like (PK-like)"/>
    <property type="match status" value="1"/>
</dbReference>
<evidence type="ECO:0000256" key="5">
    <source>
        <dbReference type="ARBA" id="ARBA00022737"/>
    </source>
</evidence>
<dbReference type="Gramene" id="KRH04826">
    <property type="protein sequence ID" value="KRH04826"/>
    <property type="gene ID" value="GLYMA_17G189900"/>
</dbReference>
<keyword evidence="12" id="KW-1185">Reference proteome</keyword>
<dbReference type="InterPro" id="IPR008266">
    <property type="entry name" value="Tyr_kinase_AS"/>
</dbReference>
<evidence type="ECO:0000256" key="7">
    <source>
        <dbReference type="ARBA" id="ARBA00023136"/>
    </source>
</evidence>
<gene>
    <name evidence="10" type="ORF">GLYMA_17G189900</name>
</gene>
<dbReference type="InterPro" id="IPR051716">
    <property type="entry name" value="Plant_RL_S/T_kinase"/>
</dbReference>
<keyword evidence="8" id="KW-0675">Receptor</keyword>
<dbReference type="InParanoid" id="A0A0R0FFF1"/>
<proteinExistence type="predicted"/>
<organism evidence="10">
    <name type="scientific">Glycine max</name>
    <name type="common">Soybean</name>
    <name type="synonym">Glycine hispida</name>
    <dbReference type="NCBI Taxonomy" id="3847"/>
    <lineage>
        <taxon>Eukaryota</taxon>
        <taxon>Viridiplantae</taxon>
        <taxon>Streptophyta</taxon>
        <taxon>Embryophyta</taxon>
        <taxon>Tracheophyta</taxon>
        <taxon>Spermatophyta</taxon>
        <taxon>Magnoliopsida</taxon>
        <taxon>eudicotyledons</taxon>
        <taxon>Gunneridae</taxon>
        <taxon>Pentapetalae</taxon>
        <taxon>rosids</taxon>
        <taxon>fabids</taxon>
        <taxon>Fabales</taxon>
        <taxon>Fabaceae</taxon>
        <taxon>Papilionoideae</taxon>
        <taxon>50 kb inversion clade</taxon>
        <taxon>NPAAA clade</taxon>
        <taxon>indigoferoid/millettioid clade</taxon>
        <taxon>Phaseoleae</taxon>
        <taxon>Glycine</taxon>
        <taxon>Glycine subgen. Soja</taxon>
    </lineage>
</organism>
<evidence type="ECO:0000259" key="9">
    <source>
        <dbReference type="PROSITE" id="PS50011"/>
    </source>
</evidence>
<dbReference type="GO" id="GO:0016020">
    <property type="term" value="C:membrane"/>
    <property type="evidence" value="ECO:0007669"/>
    <property type="project" value="UniProtKB-SubCell"/>
</dbReference>
<protein>
    <recommendedName>
        <fullName evidence="9">Protein kinase domain-containing protein</fullName>
    </recommendedName>
</protein>
<dbReference type="InterPro" id="IPR011009">
    <property type="entry name" value="Kinase-like_dom_sf"/>
</dbReference>
<dbReference type="Proteomes" id="UP000008827">
    <property type="component" value="Chromosome 17"/>
</dbReference>
<dbReference type="PROSITE" id="PS00109">
    <property type="entry name" value="PROTEIN_KINASE_TYR"/>
    <property type="match status" value="1"/>
</dbReference>
<dbReference type="InterPro" id="IPR000719">
    <property type="entry name" value="Prot_kinase_dom"/>
</dbReference>
<keyword evidence="6" id="KW-1133">Transmembrane helix</keyword>
<sequence>MPTPSKLQLEANTILKSGWWNTSQSNAHNICGMSLVISSNIVQGSIPYELVSLKILTVLDLSHNKINATLPIYLTNLTKLQKLDISHNLFGSRFPKTLVKSCMANQHSTSVKTSSAAHALSYLHHDCTPPIVHRDISTSNVLVNLEWEHCYICPTLNVYFAGKKKKARNQMP</sequence>
<dbReference type="PANTHER" id="PTHR48053">
    <property type="entry name" value="LEUCINE RICH REPEAT FAMILY PROTEIN, EXPRESSED"/>
    <property type="match status" value="1"/>
</dbReference>
<evidence type="ECO:0000256" key="8">
    <source>
        <dbReference type="ARBA" id="ARBA00023170"/>
    </source>
</evidence>
<evidence type="ECO:0000256" key="1">
    <source>
        <dbReference type="ARBA" id="ARBA00004479"/>
    </source>
</evidence>
<evidence type="ECO:0000313" key="12">
    <source>
        <dbReference type="Proteomes" id="UP000008827"/>
    </source>
</evidence>
<comment type="subcellular location">
    <subcellularLocation>
        <location evidence="1">Membrane</location>
        <topology evidence="1">Single-pass type I membrane protein</topology>
    </subcellularLocation>
</comment>
<dbReference type="Gene3D" id="1.10.510.10">
    <property type="entry name" value="Transferase(Phosphotransferase) domain 1"/>
    <property type="match status" value="1"/>
</dbReference>
<keyword evidence="7" id="KW-0472">Membrane</keyword>
<dbReference type="EMBL" id="CM000850">
    <property type="protein sequence ID" value="KRH04826.1"/>
    <property type="molecule type" value="Genomic_DNA"/>
</dbReference>
<dbReference type="PRINTS" id="PR00019">
    <property type="entry name" value="LEURICHRPT"/>
</dbReference>